<name>A0A6N2WKG2_9FIRM</name>
<reference evidence="3" key="1">
    <citation type="submission" date="2019-11" db="EMBL/GenBank/DDBJ databases">
        <authorList>
            <person name="Feng L."/>
        </authorList>
    </citation>
    <scope>NUCLEOTIDE SEQUENCE</scope>
    <source>
        <strain evidence="3">AcaccaeLFYP115</strain>
    </source>
</reference>
<feature type="signal peptide" evidence="2">
    <location>
        <begin position="1"/>
        <end position="29"/>
    </location>
</feature>
<protein>
    <submittedName>
        <fullName evidence="3">Uncharacterized protein</fullName>
    </submittedName>
</protein>
<proteinExistence type="predicted"/>
<feature type="region of interest" description="Disordered" evidence="1">
    <location>
        <begin position="806"/>
        <end position="836"/>
    </location>
</feature>
<sequence length="896" mass="92721">MKRLKKPAAWLTAIFLALGLATLGNLSYAAEEPLEAKKDLQAASSSENVAASEEEKPASADRPTETAESQQTTTAPEPEVTETSKKETTEAQNSAAAKISNEGVSEKDVKMKKTAASDQEIMIEGSTLYAQGTSIVIKKDSDGKAYVFDASGNSRLSDTPVTSGFTIYGGGKNKPAKGNVTIDIQNVQVSRIYGGGFSDGTGNADLSGNVSIKVSGTVNASSVCGGGYANASKGNASANVSGSVTVDIPSVPSSNHGNLYGGGYAYTTGAYNASADVASVNISVTSRTYSLRGGGYATANGDGKASADVSGSVSCTMKSVDIREVYSGGYASGANAHASCGSITSSFAGSGNEVMIFHGGGDASNQACADVSGSITANLSNCSNIYGYVTAGGTASGGGSADVNGSVSLNVVNSVSPVGEQWGNLVAAAFHTGGQASGQGSSADVKGTCSTLYKDSEIVGTIVGGGESVSGGSARSGKISFSLENVKGNEYKGTMYYGDYILVGEVDDESSRSLAESSQAAMTVTNSKTEFLWGGLLLKGNSLSCKTGSDLIIKDSASTFDGIAHFDTLSVSHPITVSSFEPKSDGVPTLLKVTGLSAGKTAVTFHGSGAEQNWFALRNGTLNYNETAESAVWKIASYNTPSGSIAVQQPPEAPGVALENSDAGHFLTQEDREKINTGSSIEIVLNSSPVSDPPTDISKLLEKEMDRTQTQPAVILDLNLMKVIDDVPESIHTLTSPLKLTFDVPEEYRKENRQFQVIRIHEESDGSYSADTLNNLSTEPDKVTVETDRFSVYTLVYKDQASAASESAVNTTSAGGDKNTSDKKNTSRSKTAIGKKDIVQKTASNKKISKSDSKGQGYVGSTANTADTHRSFPSLLLILSGSLICGSFLLKKRTGL</sequence>
<evidence type="ECO:0000256" key="1">
    <source>
        <dbReference type="SAM" id="MobiDB-lite"/>
    </source>
</evidence>
<evidence type="ECO:0000256" key="2">
    <source>
        <dbReference type="SAM" id="SignalP"/>
    </source>
</evidence>
<feature type="compositionally biased region" description="Basic and acidic residues" evidence="1">
    <location>
        <begin position="53"/>
        <end position="65"/>
    </location>
</feature>
<feature type="compositionally biased region" description="Low complexity" evidence="1">
    <location>
        <begin position="66"/>
        <end position="78"/>
    </location>
</feature>
<dbReference type="EMBL" id="CACRSQ010000010">
    <property type="protein sequence ID" value="VYT42648.1"/>
    <property type="molecule type" value="Genomic_DNA"/>
</dbReference>
<gene>
    <name evidence="3" type="ORF">ACLFYP115_03484</name>
</gene>
<feature type="chain" id="PRO_5044017241" evidence="2">
    <location>
        <begin position="30"/>
        <end position="896"/>
    </location>
</feature>
<accession>A0A6N2WKG2</accession>
<organism evidence="3">
    <name type="scientific">Anaerostipes caccae</name>
    <dbReference type="NCBI Taxonomy" id="105841"/>
    <lineage>
        <taxon>Bacteria</taxon>
        <taxon>Bacillati</taxon>
        <taxon>Bacillota</taxon>
        <taxon>Clostridia</taxon>
        <taxon>Lachnospirales</taxon>
        <taxon>Lachnospiraceae</taxon>
        <taxon>Anaerostipes</taxon>
    </lineage>
</organism>
<evidence type="ECO:0000313" key="3">
    <source>
        <dbReference type="EMBL" id="VYT42648.1"/>
    </source>
</evidence>
<dbReference type="RefSeq" id="WP_156340720.1">
    <property type="nucleotide sequence ID" value="NZ_BAABZP010000001.1"/>
</dbReference>
<keyword evidence="2" id="KW-0732">Signal</keyword>
<feature type="compositionally biased region" description="Low complexity" evidence="1">
    <location>
        <begin position="42"/>
        <end position="51"/>
    </location>
</feature>
<feature type="region of interest" description="Disordered" evidence="1">
    <location>
        <begin position="38"/>
        <end position="111"/>
    </location>
</feature>
<dbReference type="AlphaFoldDB" id="A0A6N2WKG2"/>